<reference evidence="9" key="1">
    <citation type="submission" date="2012-04" db="EMBL/GenBank/DDBJ databases">
        <title>Characterization of mineral phosphate solubilization trait from soil metagenome.</title>
        <authorList>
            <person name="Chhabra S."/>
            <person name="Brazil D."/>
            <person name="Morrissey J."/>
            <person name="Burke J."/>
            <person name="O'Gara F."/>
            <person name="Dowling D."/>
        </authorList>
    </citation>
    <scope>NUCLEOTIDE SEQUENCE</scope>
</reference>
<feature type="compositionally biased region" description="Basic and acidic residues" evidence="6">
    <location>
        <begin position="212"/>
        <end position="229"/>
    </location>
</feature>
<name>I3VII7_9BACT</name>
<dbReference type="GO" id="GO:0046872">
    <property type="term" value="F:metal ion binding"/>
    <property type="evidence" value="ECO:0007669"/>
    <property type="project" value="InterPro"/>
</dbReference>
<dbReference type="InterPro" id="IPR011765">
    <property type="entry name" value="Pept_M16_N"/>
</dbReference>
<evidence type="ECO:0000313" key="9">
    <source>
        <dbReference type="EMBL" id="AFK79193.1"/>
    </source>
</evidence>
<dbReference type="GO" id="GO:0008237">
    <property type="term" value="F:metallopeptidase activity"/>
    <property type="evidence" value="ECO:0007669"/>
    <property type="project" value="UniProtKB-KW"/>
</dbReference>
<dbReference type="Pfam" id="PF05193">
    <property type="entry name" value="Peptidase_M16_C"/>
    <property type="match status" value="1"/>
</dbReference>
<feature type="region of interest" description="Disordered" evidence="6">
    <location>
        <begin position="208"/>
        <end position="238"/>
    </location>
</feature>
<dbReference type="InterPro" id="IPR007863">
    <property type="entry name" value="Peptidase_M16_C"/>
</dbReference>
<evidence type="ECO:0000259" key="7">
    <source>
        <dbReference type="Pfam" id="PF00675"/>
    </source>
</evidence>
<keyword evidence="4" id="KW-0862">Zinc</keyword>
<dbReference type="PANTHER" id="PTHR43690:SF17">
    <property type="entry name" value="PROTEIN YHJJ"/>
    <property type="match status" value="1"/>
</dbReference>
<dbReference type="PANTHER" id="PTHR43690">
    <property type="entry name" value="NARDILYSIN"/>
    <property type="match status" value="1"/>
</dbReference>
<dbReference type="GO" id="GO:0006508">
    <property type="term" value="P:proteolysis"/>
    <property type="evidence" value="ECO:0007669"/>
    <property type="project" value="UniProtKB-KW"/>
</dbReference>
<evidence type="ECO:0000256" key="3">
    <source>
        <dbReference type="ARBA" id="ARBA00022801"/>
    </source>
</evidence>
<dbReference type="Pfam" id="PF00675">
    <property type="entry name" value="Peptidase_M16"/>
    <property type="match status" value="1"/>
</dbReference>
<dbReference type="InterPro" id="IPR011249">
    <property type="entry name" value="Metalloenz_LuxS/M16"/>
</dbReference>
<dbReference type="Gene3D" id="3.30.830.10">
    <property type="entry name" value="Metalloenzyme, LuxS/M16 peptidase-like"/>
    <property type="match status" value="2"/>
</dbReference>
<evidence type="ECO:0000256" key="4">
    <source>
        <dbReference type="ARBA" id="ARBA00022833"/>
    </source>
</evidence>
<feature type="domain" description="Peptidase M16 C-terminal" evidence="8">
    <location>
        <begin position="163"/>
        <end position="346"/>
    </location>
</feature>
<protein>
    <submittedName>
        <fullName evidence="9">Peptidase PqqF</fullName>
    </submittedName>
</protein>
<dbReference type="AlphaFoldDB" id="I3VII7"/>
<keyword evidence="2" id="KW-0645">Protease</keyword>
<comment type="similarity">
    <text evidence="1">Belongs to the peptidase M16 family.</text>
</comment>
<dbReference type="EMBL" id="JQ970526">
    <property type="protein sequence ID" value="AFK79193.1"/>
    <property type="molecule type" value="Genomic_DNA"/>
</dbReference>
<dbReference type="SUPFAM" id="SSF63411">
    <property type="entry name" value="LuxS/MPP-like metallohydrolase"/>
    <property type="match status" value="2"/>
</dbReference>
<keyword evidence="3" id="KW-0378">Hydrolase</keyword>
<evidence type="ECO:0000256" key="1">
    <source>
        <dbReference type="ARBA" id="ARBA00007261"/>
    </source>
</evidence>
<keyword evidence="5" id="KW-0482">Metalloprotease</keyword>
<dbReference type="InterPro" id="IPR050626">
    <property type="entry name" value="Peptidase_M16"/>
</dbReference>
<accession>I3VII7</accession>
<proteinExistence type="inferred from homology"/>
<evidence type="ECO:0000259" key="8">
    <source>
        <dbReference type="Pfam" id="PF05193"/>
    </source>
</evidence>
<organism evidence="9">
    <name type="scientific">uncultured bacterium F42-01</name>
    <dbReference type="NCBI Taxonomy" id="1191438"/>
    <lineage>
        <taxon>Bacteria</taxon>
        <taxon>environmental samples</taxon>
    </lineage>
</organism>
<evidence type="ECO:0000256" key="2">
    <source>
        <dbReference type="ARBA" id="ARBA00022670"/>
    </source>
</evidence>
<sequence>MRVVLSPDTTAPLVRVGIYYAVGPRQEPRERAGFAHLFEHLMFEGSENLGPGEYFELVTSNGGRFGARTLYDFTKFNATVPSHALELLLWAEADRMRAIRIDSTRFNPVREVVKNEIRQQAFDRPYGRFVWIDIPEVAQTKWENAHSIYGETPDGSLAAIDAATPEDARTFFQKYYSPDNAALAIYGDFDSERTLGWVQRYFGDIPRGPSRPRLDREEPRQEAERRVSRVDPNAPRPGLAIAYHSPPPRSPQYWAMGIIDQILVHGRDSWMYDALVRRRAITDEVDGGISARHGSMYTVNGPNFWAAFVYFDEAQSPDSMLAAMDHEIERLRSAPVDEEALGRAITKARANFYAELNAARGEGRTDMLGQLALFDDDPERINRIEAELRSVTPVIILATAREYLRPSNRTVLTLQSGASP</sequence>
<evidence type="ECO:0000256" key="5">
    <source>
        <dbReference type="ARBA" id="ARBA00023049"/>
    </source>
</evidence>
<feature type="domain" description="Peptidase M16 N-terminal" evidence="7">
    <location>
        <begin position="2"/>
        <end position="119"/>
    </location>
</feature>
<evidence type="ECO:0000256" key="6">
    <source>
        <dbReference type="SAM" id="MobiDB-lite"/>
    </source>
</evidence>